<dbReference type="EMBL" id="ML996310">
    <property type="protein sequence ID" value="KAF2727822.1"/>
    <property type="molecule type" value="Genomic_DNA"/>
</dbReference>
<keyword evidence="2" id="KW-0479">Metal-binding</keyword>
<proteinExistence type="inferred from homology"/>
<dbReference type="PANTHER" id="PTHR47990">
    <property type="entry name" value="2-OXOGLUTARATE (2OG) AND FE(II)-DEPENDENT OXYGENASE SUPERFAMILY PROTEIN-RELATED"/>
    <property type="match status" value="1"/>
</dbReference>
<dbReference type="InterPro" id="IPR026992">
    <property type="entry name" value="DIOX_N"/>
</dbReference>
<evidence type="ECO:0000313" key="4">
    <source>
        <dbReference type="EMBL" id="KAF2727822.1"/>
    </source>
</evidence>
<accession>A0A9P4QN50</accession>
<dbReference type="GO" id="GO:0016491">
    <property type="term" value="F:oxidoreductase activity"/>
    <property type="evidence" value="ECO:0007669"/>
    <property type="project" value="UniProtKB-KW"/>
</dbReference>
<dbReference type="InterPro" id="IPR027443">
    <property type="entry name" value="IPNS-like_sf"/>
</dbReference>
<keyword evidence="2" id="KW-0560">Oxidoreductase</keyword>
<dbReference type="SUPFAM" id="SSF51197">
    <property type="entry name" value="Clavaminate synthase-like"/>
    <property type="match status" value="1"/>
</dbReference>
<evidence type="ECO:0000259" key="3">
    <source>
        <dbReference type="PROSITE" id="PS51471"/>
    </source>
</evidence>
<dbReference type="Proteomes" id="UP000799444">
    <property type="component" value="Unassembled WGS sequence"/>
</dbReference>
<keyword evidence="5" id="KW-1185">Reference proteome</keyword>
<comment type="similarity">
    <text evidence="1 2">Belongs to the iron/ascorbate-dependent oxidoreductase family.</text>
</comment>
<gene>
    <name evidence="4" type="ORF">EJ04DRAFT_398055</name>
</gene>
<feature type="domain" description="Fe2OG dioxygenase" evidence="3">
    <location>
        <begin position="191"/>
        <end position="315"/>
    </location>
</feature>
<name>A0A9P4QN50_9PLEO</name>
<evidence type="ECO:0000256" key="2">
    <source>
        <dbReference type="RuleBase" id="RU003682"/>
    </source>
</evidence>
<dbReference type="OrthoDB" id="288590at2759"/>
<dbReference type="AlphaFoldDB" id="A0A9P4QN50"/>
<organism evidence="4 5">
    <name type="scientific">Polyplosphaeria fusca</name>
    <dbReference type="NCBI Taxonomy" id="682080"/>
    <lineage>
        <taxon>Eukaryota</taxon>
        <taxon>Fungi</taxon>
        <taxon>Dikarya</taxon>
        <taxon>Ascomycota</taxon>
        <taxon>Pezizomycotina</taxon>
        <taxon>Dothideomycetes</taxon>
        <taxon>Pleosporomycetidae</taxon>
        <taxon>Pleosporales</taxon>
        <taxon>Tetraplosphaeriaceae</taxon>
        <taxon>Polyplosphaeria</taxon>
    </lineage>
</organism>
<comment type="caution">
    <text evidence="4">The sequence shown here is derived from an EMBL/GenBank/DDBJ whole genome shotgun (WGS) entry which is preliminary data.</text>
</comment>
<dbReference type="InterPro" id="IPR044861">
    <property type="entry name" value="IPNS-like_FE2OG_OXY"/>
</dbReference>
<dbReference type="InterPro" id="IPR050231">
    <property type="entry name" value="Iron_ascorbate_oxido_reductase"/>
</dbReference>
<dbReference type="Pfam" id="PF03171">
    <property type="entry name" value="2OG-FeII_Oxy"/>
    <property type="match status" value="1"/>
</dbReference>
<reference evidence="4" key="1">
    <citation type="journal article" date="2020" name="Stud. Mycol.">
        <title>101 Dothideomycetes genomes: a test case for predicting lifestyles and emergence of pathogens.</title>
        <authorList>
            <person name="Haridas S."/>
            <person name="Albert R."/>
            <person name="Binder M."/>
            <person name="Bloem J."/>
            <person name="Labutti K."/>
            <person name="Salamov A."/>
            <person name="Andreopoulos B."/>
            <person name="Baker S."/>
            <person name="Barry K."/>
            <person name="Bills G."/>
            <person name="Bluhm B."/>
            <person name="Cannon C."/>
            <person name="Castanera R."/>
            <person name="Culley D."/>
            <person name="Daum C."/>
            <person name="Ezra D."/>
            <person name="Gonzalez J."/>
            <person name="Henrissat B."/>
            <person name="Kuo A."/>
            <person name="Liang C."/>
            <person name="Lipzen A."/>
            <person name="Lutzoni F."/>
            <person name="Magnuson J."/>
            <person name="Mondo S."/>
            <person name="Nolan M."/>
            <person name="Ohm R."/>
            <person name="Pangilinan J."/>
            <person name="Park H.-J."/>
            <person name="Ramirez L."/>
            <person name="Alfaro M."/>
            <person name="Sun H."/>
            <person name="Tritt A."/>
            <person name="Yoshinaga Y."/>
            <person name="Zwiers L.-H."/>
            <person name="Turgeon B."/>
            <person name="Goodwin S."/>
            <person name="Spatafora J."/>
            <person name="Crous P."/>
            <person name="Grigoriev I."/>
        </authorList>
    </citation>
    <scope>NUCLEOTIDE SEQUENCE</scope>
    <source>
        <strain evidence="4">CBS 125425</strain>
    </source>
</reference>
<dbReference type="Pfam" id="PF14226">
    <property type="entry name" value="DIOX_N"/>
    <property type="match status" value="1"/>
</dbReference>
<dbReference type="PROSITE" id="PS51471">
    <property type="entry name" value="FE2OG_OXY"/>
    <property type="match status" value="1"/>
</dbReference>
<evidence type="ECO:0000256" key="1">
    <source>
        <dbReference type="ARBA" id="ARBA00008056"/>
    </source>
</evidence>
<dbReference type="Gene3D" id="2.60.120.330">
    <property type="entry name" value="B-lactam Antibiotic, Isopenicillin N Synthase, Chain"/>
    <property type="match status" value="1"/>
</dbReference>
<dbReference type="GO" id="GO:0046872">
    <property type="term" value="F:metal ion binding"/>
    <property type="evidence" value="ECO:0007669"/>
    <property type="project" value="UniProtKB-KW"/>
</dbReference>
<keyword evidence="2" id="KW-0408">Iron</keyword>
<dbReference type="InterPro" id="IPR005123">
    <property type="entry name" value="Oxoglu/Fe-dep_dioxygenase_dom"/>
</dbReference>
<feature type="non-terminal residue" evidence="4">
    <location>
        <position position="369"/>
    </location>
</feature>
<sequence length="369" mass="40126">FPDLPPFPENVPTAPLLRIDLAKLLAHDAEEEERCWEACCDLGFFYLDLRAPAPSEQAIDGEALLRDADSLFTVMKSFFSLSVAEKLKYDFAAQGSYFGYKGYGAGFIDKAGTRDQNEFYNISKDDILSISPPLPSPAVLNPHRALYAAYIHRCHAICTLLTSLLTSRLPLTPPAFAAGGLTALHPLSSASGDQIRFVKALPQAADQARVALGEHTDFGSVTVLFNRLGGLQVRLPSSISPVPPSVEPMAAAERALCADGWTYVRPLPGHAVVNLGDALVKFSGGRLRSNVHRVVGPPGQQGKETRYSLVYFCRPGDEVRLRSLVESVGEGDEDGEGATAKEWILRRALQRRKVDGWEKSGGTEGQSMR</sequence>
<evidence type="ECO:0000313" key="5">
    <source>
        <dbReference type="Proteomes" id="UP000799444"/>
    </source>
</evidence>
<protein>
    <submittedName>
        <fullName evidence="4">Clavaminate synthase-like protein</fullName>
    </submittedName>
</protein>
<dbReference type="GO" id="GO:0044283">
    <property type="term" value="P:small molecule biosynthetic process"/>
    <property type="evidence" value="ECO:0007669"/>
    <property type="project" value="UniProtKB-ARBA"/>
</dbReference>
<feature type="non-terminal residue" evidence="4">
    <location>
        <position position="1"/>
    </location>
</feature>